<dbReference type="PIRSF" id="PIRSF002746">
    <property type="entry name" value="Gluconate_transporter"/>
    <property type="match status" value="1"/>
</dbReference>
<gene>
    <name evidence="2" type="ORF">GA0111570_101302</name>
</gene>
<proteinExistence type="predicted"/>
<evidence type="ECO:0000313" key="3">
    <source>
        <dbReference type="Proteomes" id="UP000199086"/>
    </source>
</evidence>
<dbReference type="STRING" id="1577474.GA0111570_101302"/>
<dbReference type="EMBL" id="FMYF01000001">
    <property type="protein sequence ID" value="SDB80028.1"/>
    <property type="molecule type" value="Genomic_DNA"/>
</dbReference>
<feature type="transmembrane region" description="Helical" evidence="1">
    <location>
        <begin position="73"/>
        <end position="95"/>
    </location>
</feature>
<dbReference type="Proteomes" id="UP000199086">
    <property type="component" value="Unassembled WGS sequence"/>
</dbReference>
<feature type="transmembrane region" description="Helical" evidence="1">
    <location>
        <begin position="116"/>
        <end position="147"/>
    </location>
</feature>
<dbReference type="NCBIfam" id="TIGR00791">
    <property type="entry name" value="gntP"/>
    <property type="match status" value="1"/>
</dbReference>
<keyword evidence="3" id="KW-1185">Reference proteome</keyword>
<dbReference type="PANTHER" id="PTHR30354:SF20">
    <property type="entry name" value="HIGH-AFFINITY GLUCONATE TRANSPORTER"/>
    <property type="match status" value="1"/>
</dbReference>
<dbReference type="OrthoDB" id="4325159at2"/>
<sequence>MEWLHIVFVVLGIGIMLLLNMRFKINAMLALLLGALLIGLMEMLSVSAGWLPAPPPESALTPASLLKTIQTGFGSTLGSLAIIVVFGAVIGKLMVDSGAANQIAETMIERLGVRNVKIAMVLAGTVFGLAMFYEVAFIIMAPLIVAVAHEAKVPFMKIAIPAIAATTTAHSLFVPQAGPVALASAYGADVGMAYVWGIVVAVPTVAFTGWVLPRLLGNLDYATPSIMRPDEEVAKEDRPSFGISLLVPLIPAIVMIAATVANLWLDKKSTAYAWVNFVGSPIVAISLALLAAMFFFGTRRGRDMDWIMDVFGLAVKAIAMVVLIIGAGGALKQIIIDTGIGTYIGSLMTGSSVNPYLMAWLITVLIRLATGQGVVSAMTAAGIIGSAVMDPATGHMMAGVSPELLMLATAAGSNTLTHINDASFWLFKGYFDLSVKDTLKTWGLLELSNSVVGLVVVLLLSLFVG</sequence>
<dbReference type="InterPro" id="IPR003474">
    <property type="entry name" value="Glcn_transporter"/>
</dbReference>
<feature type="transmembrane region" description="Helical" evidence="1">
    <location>
        <begin position="271"/>
        <end position="296"/>
    </location>
</feature>
<feature type="transmembrane region" description="Helical" evidence="1">
    <location>
        <begin position="317"/>
        <end position="336"/>
    </location>
</feature>
<dbReference type="RefSeq" id="WP_092605638.1">
    <property type="nucleotide sequence ID" value="NZ_FMYF01000001.1"/>
</dbReference>
<dbReference type="GO" id="GO:0015128">
    <property type="term" value="F:gluconate transmembrane transporter activity"/>
    <property type="evidence" value="ECO:0007669"/>
    <property type="project" value="InterPro"/>
</dbReference>
<keyword evidence="1" id="KW-0812">Transmembrane</keyword>
<dbReference type="AlphaFoldDB" id="A0A1G6GDE9"/>
<feature type="transmembrane region" description="Helical" evidence="1">
    <location>
        <begin position="447"/>
        <end position="464"/>
    </location>
</feature>
<evidence type="ECO:0000313" key="2">
    <source>
        <dbReference type="EMBL" id="SDB80028.1"/>
    </source>
</evidence>
<feature type="transmembrane region" description="Helical" evidence="1">
    <location>
        <begin position="30"/>
        <end position="53"/>
    </location>
</feature>
<protein>
    <submittedName>
        <fullName evidence="2">D-fructuronate permease</fullName>
    </submittedName>
</protein>
<reference evidence="2 3" key="1">
    <citation type="submission" date="2016-06" db="EMBL/GenBank/DDBJ databases">
        <authorList>
            <person name="Olsen C.W."/>
            <person name="Carey S."/>
            <person name="Hinshaw L."/>
            <person name="Karasin A.I."/>
        </authorList>
    </citation>
    <scope>NUCLEOTIDE SEQUENCE [LARGE SCALE GENOMIC DNA]</scope>
    <source>
        <strain evidence="2 3">LZ-22</strain>
    </source>
</reference>
<name>A0A1G6GDE9_9ACTN</name>
<feature type="transmembrane region" description="Helical" evidence="1">
    <location>
        <begin position="245"/>
        <end position="265"/>
    </location>
</feature>
<dbReference type="PANTHER" id="PTHR30354">
    <property type="entry name" value="GNT FAMILY GLUCONATE TRANSPORTER"/>
    <property type="match status" value="1"/>
</dbReference>
<dbReference type="GO" id="GO:0005886">
    <property type="term" value="C:plasma membrane"/>
    <property type="evidence" value="ECO:0007669"/>
    <property type="project" value="TreeGrafter"/>
</dbReference>
<feature type="transmembrane region" description="Helical" evidence="1">
    <location>
        <begin position="193"/>
        <end position="212"/>
    </location>
</feature>
<keyword evidence="1" id="KW-1133">Transmembrane helix</keyword>
<dbReference type="Pfam" id="PF02447">
    <property type="entry name" value="GntP_permease"/>
    <property type="match status" value="1"/>
</dbReference>
<evidence type="ECO:0000256" key="1">
    <source>
        <dbReference type="SAM" id="Phobius"/>
    </source>
</evidence>
<organism evidence="2 3">
    <name type="scientific">Raineyella antarctica</name>
    <dbReference type="NCBI Taxonomy" id="1577474"/>
    <lineage>
        <taxon>Bacteria</taxon>
        <taxon>Bacillati</taxon>
        <taxon>Actinomycetota</taxon>
        <taxon>Actinomycetes</taxon>
        <taxon>Propionibacteriales</taxon>
        <taxon>Propionibacteriaceae</taxon>
        <taxon>Raineyella</taxon>
    </lineage>
</organism>
<accession>A0A1G6GDE9</accession>
<feature type="transmembrane region" description="Helical" evidence="1">
    <location>
        <begin position="6"/>
        <end position="23"/>
    </location>
</feature>
<feature type="transmembrane region" description="Helical" evidence="1">
    <location>
        <begin position="356"/>
        <end position="384"/>
    </location>
</feature>
<keyword evidence="1" id="KW-0472">Membrane</keyword>